<dbReference type="Pfam" id="PF12706">
    <property type="entry name" value="Lactamase_B_2"/>
    <property type="match status" value="1"/>
</dbReference>
<name>A0ABP7GGE9_9MICO</name>
<evidence type="ECO:0000256" key="3">
    <source>
        <dbReference type="SAM" id="MobiDB-lite"/>
    </source>
</evidence>
<dbReference type="InterPro" id="IPR006311">
    <property type="entry name" value="TAT_signal"/>
</dbReference>
<dbReference type="PROSITE" id="PS51318">
    <property type="entry name" value="TAT"/>
    <property type="match status" value="1"/>
</dbReference>
<evidence type="ECO:0000256" key="1">
    <source>
        <dbReference type="ARBA" id="ARBA00022759"/>
    </source>
</evidence>
<sequence length="433" mass="44792">MRGASASLIRRIGISVFTSPLRVRANGQGAKNTEPKPAPDPHVEDDREAAKMHEAADRSPSEREGGLSRRGLLGIASATAAAAAMGGLARGAAPAHAAEALAAVTPAPTAGMSVTLLGTAGGPPPQANRYGIATALTVDGNNYVIDCGRGAVSQYMRAGLSMPALTAIFLTHLHSDHMVDYFAFPLLSGGVIGPQGFTSPIGVWGPGASGLPSHLTGDTGTTPGTVETTRRANESFAASTTFFLDEHFGTDPAKMLNVHDVLPPASAGASASNPAPTMEPFAVMEDDRVKVTATLVPHGSVFPALAYRFDSDHGSVVFSGDTAPTPNLIRLAQGADLLLHETADFEALPKLGYPAPVIEHIRLVHTDVNDLGAIAKAAGVGALVATHLSPVNPDIVPDHVWRKKLRDSAKAAGYDGDISLGMDLMRIQVGAKR</sequence>
<evidence type="ECO:0000313" key="6">
    <source>
        <dbReference type="Proteomes" id="UP001500540"/>
    </source>
</evidence>
<dbReference type="PANTHER" id="PTHR46018:SF2">
    <property type="entry name" value="ZINC PHOSPHODIESTERASE ELAC PROTEIN 1"/>
    <property type="match status" value="1"/>
</dbReference>
<dbReference type="InterPro" id="IPR036866">
    <property type="entry name" value="RibonucZ/Hydroxyglut_hydro"/>
</dbReference>
<proteinExistence type="predicted"/>
<dbReference type="CDD" id="cd07719">
    <property type="entry name" value="arylsulfatase_AtsA-like_MBL-fold"/>
    <property type="match status" value="1"/>
</dbReference>
<dbReference type="Proteomes" id="UP001500540">
    <property type="component" value="Unassembled WGS sequence"/>
</dbReference>
<dbReference type="Pfam" id="PF23023">
    <property type="entry name" value="Anti-Pycsar_Apyc1"/>
    <property type="match status" value="1"/>
</dbReference>
<dbReference type="InterPro" id="IPR044094">
    <property type="entry name" value="AtsA-like_MBL-fold"/>
</dbReference>
<feature type="compositionally biased region" description="Basic and acidic residues" evidence="3">
    <location>
        <begin position="33"/>
        <end position="67"/>
    </location>
</feature>
<dbReference type="Gene3D" id="3.60.15.10">
    <property type="entry name" value="Ribonuclease Z/Hydroxyacylglutathione hydrolase-like"/>
    <property type="match status" value="1"/>
</dbReference>
<reference evidence="6" key="1">
    <citation type="journal article" date="2019" name="Int. J. Syst. Evol. Microbiol.">
        <title>The Global Catalogue of Microorganisms (GCM) 10K type strain sequencing project: providing services to taxonomists for standard genome sequencing and annotation.</title>
        <authorList>
            <consortium name="The Broad Institute Genomics Platform"/>
            <consortium name="The Broad Institute Genome Sequencing Center for Infectious Disease"/>
            <person name="Wu L."/>
            <person name="Ma J."/>
        </authorList>
    </citation>
    <scope>NUCLEOTIDE SEQUENCE [LARGE SCALE GENOMIC DNA]</scope>
    <source>
        <strain evidence="6">JCM 16950</strain>
    </source>
</reference>
<evidence type="ECO:0000313" key="5">
    <source>
        <dbReference type="EMBL" id="GAA3763639.1"/>
    </source>
</evidence>
<evidence type="ECO:0000259" key="4">
    <source>
        <dbReference type="Pfam" id="PF12706"/>
    </source>
</evidence>
<dbReference type="EMBL" id="BAABAF010000005">
    <property type="protein sequence ID" value="GAA3763639.1"/>
    <property type="molecule type" value="Genomic_DNA"/>
</dbReference>
<keyword evidence="1" id="KW-0255">Endonuclease</keyword>
<accession>A0ABP7GGE9</accession>
<keyword evidence="2" id="KW-0378">Hydrolase</keyword>
<feature type="domain" description="Metallo-beta-lactamase" evidence="4">
    <location>
        <begin position="271"/>
        <end position="387"/>
    </location>
</feature>
<keyword evidence="1" id="KW-0540">Nuclease</keyword>
<dbReference type="InterPro" id="IPR001279">
    <property type="entry name" value="Metallo-B-lactamas"/>
</dbReference>
<feature type="region of interest" description="Disordered" evidence="3">
    <location>
        <begin position="25"/>
        <end position="68"/>
    </location>
</feature>
<keyword evidence="6" id="KW-1185">Reference proteome</keyword>
<dbReference type="PANTHER" id="PTHR46018">
    <property type="entry name" value="ZINC PHOSPHODIESTERASE ELAC PROTEIN 1"/>
    <property type="match status" value="1"/>
</dbReference>
<organism evidence="5 6">
    <name type="scientific">Microbacterium kribbense</name>
    <dbReference type="NCBI Taxonomy" id="433645"/>
    <lineage>
        <taxon>Bacteria</taxon>
        <taxon>Bacillati</taxon>
        <taxon>Actinomycetota</taxon>
        <taxon>Actinomycetes</taxon>
        <taxon>Micrococcales</taxon>
        <taxon>Microbacteriaceae</taxon>
        <taxon>Microbacterium</taxon>
    </lineage>
</organism>
<protein>
    <recommendedName>
        <fullName evidence="4">Metallo-beta-lactamase domain-containing protein</fullName>
    </recommendedName>
</protein>
<dbReference type="SUPFAM" id="SSF56281">
    <property type="entry name" value="Metallo-hydrolase/oxidoreductase"/>
    <property type="match status" value="1"/>
</dbReference>
<comment type="caution">
    <text evidence="5">The sequence shown here is derived from an EMBL/GenBank/DDBJ whole genome shotgun (WGS) entry which is preliminary data.</text>
</comment>
<evidence type="ECO:0000256" key="2">
    <source>
        <dbReference type="ARBA" id="ARBA00022801"/>
    </source>
</evidence>
<gene>
    <name evidence="5" type="ORF">GCM10022240_15030</name>
</gene>